<feature type="compositionally biased region" description="Basic and acidic residues" evidence="1">
    <location>
        <begin position="187"/>
        <end position="200"/>
    </location>
</feature>
<proteinExistence type="predicted"/>
<organism evidence="3 4">
    <name type="scientific">Actinomycetospora aurantiaca</name>
    <dbReference type="NCBI Taxonomy" id="3129233"/>
    <lineage>
        <taxon>Bacteria</taxon>
        <taxon>Bacillati</taxon>
        <taxon>Actinomycetota</taxon>
        <taxon>Actinomycetes</taxon>
        <taxon>Pseudonocardiales</taxon>
        <taxon>Pseudonocardiaceae</taxon>
        <taxon>Actinomycetospora</taxon>
    </lineage>
</organism>
<name>A0ABU8MX07_9PSEU</name>
<evidence type="ECO:0000256" key="1">
    <source>
        <dbReference type="SAM" id="MobiDB-lite"/>
    </source>
</evidence>
<feature type="compositionally biased region" description="Basic and acidic residues" evidence="1">
    <location>
        <begin position="215"/>
        <end position="224"/>
    </location>
</feature>
<protein>
    <submittedName>
        <fullName evidence="3">DUF308 domain-containing protein</fullName>
    </submittedName>
</protein>
<dbReference type="RefSeq" id="WP_337698428.1">
    <property type="nucleotide sequence ID" value="NZ_JBBEGN010000029.1"/>
</dbReference>
<feature type="compositionally biased region" description="Basic and acidic residues" evidence="1">
    <location>
        <begin position="148"/>
        <end position="165"/>
    </location>
</feature>
<reference evidence="3 4" key="1">
    <citation type="submission" date="2024-03" db="EMBL/GenBank/DDBJ databases">
        <title>Actinomycetospora sp. OC33-EN08, a novel actinomycete isolated from wild orchid (Aerides multiflora).</title>
        <authorList>
            <person name="Suriyachadkun C."/>
        </authorList>
    </citation>
    <scope>NUCLEOTIDE SEQUENCE [LARGE SCALE GENOMIC DNA]</scope>
    <source>
        <strain evidence="3 4">OC33-EN08</strain>
    </source>
</reference>
<feature type="compositionally biased region" description="Acidic residues" evidence="1">
    <location>
        <begin position="117"/>
        <end position="128"/>
    </location>
</feature>
<keyword evidence="2" id="KW-0812">Transmembrane</keyword>
<evidence type="ECO:0000256" key="2">
    <source>
        <dbReference type="SAM" id="Phobius"/>
    </source>
</evidence>
<keyword evidence="4" id="KW-1185">Reference proteome</keyword>
<feature type="region of interest" description="Disordered" evidence="1">
    <location>
        <begin position="74"/>
        <end position="224"/>
    </location>
</feature>
<dbReference type="EMBL" id="JBBEGN010000029">
    <property type="protein sequence ID" value="MEJ2871848.1"/>
    <property type="molecule type" value="Genomic_DNA"/>
</dbReference>
<feature type="transmembrane region" description="Helical" evidence="2">
    <location>
        <begin position="48"/>
        <end position="65"/>
    </location>
</feature>
<dbReference type="Proteomes" id="UP001385809">
    <property type="component" value="Unassembled WGS sequence"/>
</dbReference>
<evidence type="ECO:0000313" key="4">
    <source>
        <dbReference type="Proteomes" id="UP001385809"/>
    </source>
</evidence>
<feature type="compositionally biased region" description="Acidic residues" evidence="1">
    <location>
        <begin position="201"/>
        <end position="214"/>
    </location>
</feature>
<feature type="compositionally biased region" description="Acidic residues" evidence="1">
    <location>
        <begin position="135"/>
        <end position="147"/>
    </location>
</feature>
<sequence>MTAADRRGLLGGPRRDGPVPKLTVVGVIWLFVGVVALITAMLMPSLSIAVFGVLCLVGGAALFFGQRARERFEQDEGLLGTDPAGVDPEPAAPADDPVDPVDPGDDRHATRVMSTGGEDDTDIIDAEYWEPSPSDQDDGTGYDDDETAYQRRRQEEFAREAREYEAGTSTGTGDADGDDSTEQFGAADDRPDRETAKTGETDETDGRDDTDDADDTRRSGSADR</sequence>
<keyword evidence="2" id="KW-1133">Transmembrane helix</keyword>
<evidence type="ECO:0000313" key="3">
    <source>
        <dbReference type="EMBL" id="MEJ2871848.1"/>
    </source>
</evidence>
<comment type="caution">
    <text evidence="3">The sequence shown here is derived from an EMBL/GenBank/DDBJ whole genome shotgun (WGS) entry which is preliminary data.</text>
</comment>
<feature type="transmembrane region" description="Helical" evidence="2">
    <location>
        <begin position="21"/>
        <end position="42"/>
    </location>
</feature>
<accession>A0ABU8MX07</accession>
<feature type="compositionally biased region" description="Low complexity" evidence="1">
    <location>
        <begin position="82"/>
        <end position="95"/>
    </location>
</feature>
<gene>
    <name evidence="3" type="ORF">WCD74_29100</name>
</gene>
<keyword evidence="2" id="KW-0472">Membrane</keyword>